<keyword evidence="6" id="KW-1185">Reference proteome</keyword>
<proteinExistence type="predicted"/>
<evidence type="ECO:0000313" key="6">
    <source>
        <dbReference type="Proteomes" id="UP000326939"/>
    </source>
</evidence>
<dbReference type="Proteomes" id="UP000326939">
    <property type="component" value="Chromosome 7"/>
</dbReference>
<dbReference type="InterPro" id="IPR005202">
    <property type="entry name" value="TF_GRAS"/>
</dbReference>
<gene>
    <name evidence="5" type="ORF">DKX38_011990</name>
</gene>
<evidence type="ECO:0000256" key="1">
    <source>
        <dbReference type="ARBA" id="ARBA00004123"/>
    </source>
</evidence>
<name>A0A5N5M037_9ROSI</name>
<dbReference type="EMBL" id="VDCV01000007">
    <property type="protein sequence ID" value="KAB5548584.1"/>
    <property type="molecule type" value="Genomic_DNA"/>
</dbReference>
<dbReference type="GO" id="GO:0005634">
    <property type="term" value="C:nucleus"/>
    <property type="evidence" value="ECO:0007669"/>
    <property type="project" value="UniProtKB-SubCell"/>
</dbReference>
<keyword evidence="4" id="KW-0539">Nucleus</keyword>
<evidence type="ECO:0000256" key="4">
    <source>
        <dbReference type="ARBA" id="ARBA00023242"/>
    </source>
</evidence>
<organism evidence="5 6">
    <name type="scientific">Salix brachista</name>
    <dbReference type="NCBI Taxonomy" id="2182728"/>
    <lineage>
        <taxon>Eukaryota</taxon>
        <taxon>Viridiplantae</taxon>
        <taxon>Streptophyta</taxon>
        <taxon>Embryophyta</taxon>
        <taxon>Tracheophyta</taxon>
        <taxon>Spermatophyta</taxon>
        <taxon>Magnoliopsida</taxon>
        <taxon>eudicotyledons</taxon>
        <taxon>Gunneridae</taxon>
        <taxon>Pentapetalae</taxon>
        <taxon>rosids</taxon>
        <taxon>fabids</taxon>
        <taxon>Malpighiales</taxon>
        <taxon>Salicaceae</taxon>
        <taxon>Saliceae</taxon>
        <taxon>Salix</taxon>
    </lineage>
</organism>
<comment type="subcellular location">
    <subcellularLocation>
        <location evidence="1">Nucleus</location>
    </subcellularLocation>
</comment>
<keyword evidence="2" id="KW-0805">Transcription regulation</keyword>
<evidence type="ECO:0000256" key="2">
    <source>
        <dbReference type="ARBA" id="ARBA00023015"/>
    </source>
</evidence>
<sequence length="185" mass="21184">MIPEDKDGMRTEDITLKLIASLLLYVVERWNASGIYIAKRQFTLPPSVMLVSTGPISFRLTFVGPILSTVADHTQNTLERLHGEAERFAIYFEERRLVANRAADIVDSVLKLTRASEDETIVLKWKFQFHKLLTLTGATEKILSKLKELKPEIMIIVDYPFVYHTWGFGLHAAVFQARKHSHEQS</sequence>
<reference evidence="6" key="1">
    <citation type="journal article" date="2019" name="Gigascience">
        <title>De novo genome assembly of the endangered Acer yangbiense, a plant species with extremely small populations endemic to Yunnan Province, China.</title>
        <authorList>
            <person name="Yang J."/>
            <person name="Wariss H.M."/>
            <person name="Tao L."/>
            <person name="Zhang R."/>
            <person name="Yun Q."/>
            <person name="Hollingsworth P."/>
            <person name="Dao Z."/>
            <person name="Luo G."/>
            <person name="Guo H."/>
            <person name="Ma Y."/>
            <person name="Sun W."/>
        </authorList>
    </citation>
    <scope>NUCLEOTIDE SEQUENCE [LARGE SCALE GENOMIC DNA]</scope>
    <source>
        <strain evidence="6">cv. br00</strain>
    </source>
</reference>
<comment type="caution">
    <text evidence="5">The sequence shown here is derived from an EMBL/GenBank/DDBJ whole genome shotgun (WGS) entry which is preliminary data.</text>
</comment>
<keyword evidence="3" id="KW-0804">Transcription</keyword>
<evidence type="ECO:0000313" key="5">
    <source>
        <dbReference type="EMBL" id="KAB5548584.1"/>
    </source>
</evidence>
<dbReference type="AlphaFoldDB" id="A0A5N5M037"/>
<dbReference type="Pfam" id="PF03514">
    <property type="entry name" value="GRAS"/>
    <property type="match status" value="1"/>
</dbReference>
<protein>
    <submittedName>
        <fullName evidence="5">Uncharacterized protein</fullName>
    </submittedName>
</protein>
<evidence type="ECO:0000256" key="3">
    <source>
        <dbReference type="ARBA" id="ARBA00023163"/>
    </source>
</evidence>
<accession>A0A5N5M037</accession>